<dbReference type="Proteomes" id="UP001530377">
    <property type="component" value="Unassembled WGS sequence"/>
</dbReference>
<dbReference type="AlphaFoldDB" id="A0ABD3R7U9"/>
<name>A0ABD3R7U9_9STRA</name>
<sequence length="193" mass="21319">MKLSIIGATVASSSIGTLAFSYSQASSFVPLISHRRYARPPRVSTAIYLEDRIAKMIDGEMDRLNRIGNADGGLKSRAMIESTIPPNFDFEEVLMDPPVAAEYATFPVSGVDRSISMPLRRKDERLAKSDPMGYCADRCVTTGNCDVFEDMFDMDPKEVIKFCTECVLSDDEMPCDVPEGMFGNIDDDLGLHP</sequence>
<gene>
    <name evidence="1" type="ORF">ACHAXA_004155</name>
</gene>
<protein>
    <submittedName>
        <fullName evidence="1">Uncharacterized protein</fullName>
    </submittedName>
</protein>
<organism evidence="1 2">
    <name type="scientific">Cyclostephanos tholiformis</name>
    <dbReference type="NCBI Taxonomy" id="382380"/>
    <lineage>
        <taxon>Eukaryota</taxon>
        <taxon>Sar</taxon>
        <taxon>Stramenopiles</taxon>
        <taxon>Ochrophyta</taxon>
        <taxon>Bacillariophyta</taxon>
        <taxon>Coscinodiscophyceae</taxon>
        <taxon>Thalassiosirophycidae</taxon>
        <taxon>Stephanodiscales</taxon>
        <taxon>Stephanodiscaceae</taxon>
        <taxon>Cyclostephanos</taxon>
    </lineage>
</organism>
<reference evidence="1 2" key="1">
    <citation type="submission" date="2024-10" db="EMBL/GenBank/DDBJ databases">
        <title>Updated reference genomes for cyclostephanoid diatoms.</title>
        <authorList>
            <person name="Roberts W.R."/>
            <person name="Alverson A.J."/>
        </authorList>
    </citation>
    <scope>NUCLEOTIDE SEQUENCE [LARGE SCALE GENOMIC DNA]</scope>
    <source>
        <strain evidence="1 2">AJA228-03</strain>
    </source>
</reference>
<evidence type="ECO:0000313" key="1">
    <source>
        <dbReference type="EMBL" id="KAL3808868.1"/>
    </source>
</evidence>
<accession>A0ABD3R7U9</accession>
<evidence type="ECO:0000313" key="2">
    <source>
        <dbReference type="Proteomes" id="UP001530377"/>
    </source>
</evidence>
<comment type="caution">
    <text evidence="1">The sequence shown here is derived from an EMBL/GenBank/DDBJ whole genome shotgun (WGS) entry which is preliminary data.</text>
</comment>
<proteinExistence type="predicted"/>
<dbReference type="EMBL" id="JALLPB020000464">
    <property type="protein sequence ID" value="KAL3808868.1"/>
    <property type="molecule type" value="Genomic_DNA"/>
</dbReference>
<keyword evidence="2" id="KW-1185">Reference proteome</keyword>